<dbReference type="Gramene" id="ORGLA08G0031300.1">
    <property type="protein sequence ID" value="ORGLA08G0031300.1"/>
    <property type="gene ID" value="ORGLA08G0031300"/>
</dbReference>
<accession>I1QFW2</accession>
<dbReference type="EnsemblPlants" id="ORGLA08G0031300.1">
    <property type="protein sequence ID" value="ORGLA08G0031300.1"/>
    <property type="gene ID" value="ORGLA08G0031300"/>
</dbReference>
<keyword evidence="3" id="KW-1185">Reference proteome</keyword>
<reference evidence="2 3" key="2">
    <citation type="submission" date="2018-04" db="EMBL/GenBank/DDBJ databases">
        <title>OglaRS2 (Oryza glaberrima Reference Sequence Version 2).</title>
        <authorList>
            <person name="Zhang J."/>
            <person name="Kudrna D."/>
            <person name="Lee S."/>
            <person name="Talag J."/>
            <person name="Rajasekar S."/>
            <person name="Wing R.A."/>
        </authorList>
    </citation>
    <scope>NUCLEOTIDE SEQUENCE [LARGE SCALE GENOMIC DNA]</scope>
    <source>
        <strain evidence="2 3">cv. IRGC 96717</strain>
    </source>
</reference>
<dbReference type="Proteomes" id="UP000007306">
    <property type="component" value="Chromosome 8"/>
</dbReference>
<sequence length="83" mass="8834">MASSQSDGSSSYSQHSSRSPIPYRVGPFDYQPAVMSDCRVKAASHGVRTTPAAGTSNVAMPGKVDVVFMLGMMGRRPPLLEKC</sequence>
<dbReference type="HOGENOM" id="CLU_2546338_0_0_1"/>
<name>I1QFW2_ORYGL</name>
<evidence type="ECO:0000313" key="3">
    <source>
        <dbReference type="Proteomes" id="UP000007306"/>
    </source>
</evidence>
<dbReference type="AlphaFoldDB" id="I1QFW2"/>
<feature type="compositionally biased region" description="Low complexity" evidence="1">
    <location>
        <begin position="1"/>
        <end position="19"/>
    </location>
</feature>
<reference evidence="2" key="1">
    <citation type="submission" date="2015-06" db="UniProtKB">
        <authorList>
            <consortium name="EnsemblPlants"/>
        </authorList>
    </citation>
    <scope>IDENTIFICATION</scope>
</reference>
<organism evidence="2 3">
    <name type="scientific">Oryza glaberrima</name>
    <name type="common">African rice</name>
    <dbReference type="NCBI Taxonomy" id="4538"/>
    <lineage>
        <taxon>Eukaryota</taxon>
        <taxon>Viridiplantae</taxon>
        <taxon>Streptophyta</taxon>
        <taxon>Embryophyta</taxon>
        <taxon>Tracheophyta</taxon>
        <taxon>Spermatophyta</taxon>
        <taxon>Magnoliopsida</taxon>
        <taxon>Liliopsida</taxon>
        <taxon>Poales</taxon>
        <taxon>Poaceae</taxon>
        <taxon>BOP clade</taxon>
        <taxon>Oryzoideae</taxon>
        <taxon>Oryzeae</taxon>
        <taxon>Oryzinae</taxon>
        <taxon>Oryza</taxon>
    </lineage>
</organism>
<proteinExistence type="predicted"/>
<evidence type="ECO:0000256" key="1">
    <source>
        <dbReference type="SAM" id="MobiDB-lite"/>
    </source>
</evidence>
<feature type="region of interest" description="Disordered" evidence="1">
    <location>
        <begin position="1"/>
        <end position="24"/>
    </location>
</feature>
<evidence type="ECO:0000313" key="2">
    <source>
        <dbReference type="EnsemblPlants" id="ORGLA08G0031300.1"/>
    </source>
</evidence>
<protein>
    <submittedName>
        <fullName evidence="2">Uncharacterized protein</fullName>
    </submittedName>
</protein>